<dbReference type="AlphaFoldDB" id="A0A7H8REJ9"/>
<sequence>MNTALFTQDDDFELQIYDDKDKPPWRTPPPLPPPGRGEEGQEEQEGRKNVQAIYGKNEMGIAISNKIDASNDTIQLYRQPTTTTTKMPIAPRRQNLKVRQAPETALLIPLPNDSENEEEEDGEKKALKRAKEGNLLKQVIDDQNEAGTVLSYPKELDTSND</sequence>
<evidence type="ECO:0000313" key="2">
    <source>
        <dbReference type="EMBL" id="QKX64537.1"/>
    </source>
</evidence>
<organism evidence="2 3">
    <name type="scientific">Talaromyces rugulosus</name>
    <name type="common">Penicillium rugulosum</name>
    <dbReference type="NCBI Taxonomy" id="121627"/>
    <lineage>
        <taxon>Eukaryota</taxon>
        <taxon>Fungi</taxon>
        <taxon>Dikarya</taxon>
        <taxon>Ascomycota</taxon>
        <taxon>Pezizomycotina</taxon>
        <taxon>Eurotiomycetes</taxon>
        <taxon>Eurotiomycetidae</taxon>
        <taxon>Eurotiales</taxon>
        <taxon>Trichocomaceae</taxon>
        <taxon>Talaromyces</taxon>
        <taxon>Talaromyces sect. Islandici</taxon>
    </lineage>
</organism>
<feature type="compositionally biased region" description="Basic and acidic residues" evidence="1">
    <location>
        <begin position="122"/>
        <end position="134"/>
    </location>
</feature>
<dbReference type="RefSeq" id="XP_035350710.1">
    <property type="nucleotide sequence ID" value="XM_035494817.1"/>
</dbReference>
<dbReference type="EMBL" id="CP055903">
    <property type="protein sequence ID" value="QKX64537.1"/>
    <property type="molecule type" value="Genomic_DNA"/>
</dbReference>
<accession>A0A7H8REJ9</accession>
<feature type="compositionally biased region" description="Basic and acidic residues" evidence="1">
    <location>
        <begin position="36"/>
        <end position="48"/>
    </location>
</feature>
<keyword evidence="3" id="KW-1185">Reference proteome</keyword>
<evidence type="ECO:0000256" key="1">
    <source>
        <dbReference type="SAM" id="MobiDB-lite"/>
    </source>
</evidence>
<feature type="region of interest" description="Disordered" evidence="1">
    <location>
        <begin position="79"/>
        <end position="161"/>
    </location>
</feature>
<feature type="compositionally biased region" description="Pro residues" evidence="1">
    <location>
        <begin position="25"/>
        <end position="35"/>
    </location>
</feature>
<gene>
    <name evidence="2" type="ORF">TRUGW13939_11712</name>
</gene>
<evidence type="ECO:0000313" key="3">
    <source>
        <dbReference type="Proteomes" id="UP000509510"/>
    </source>
</evidence>
<feature type="region of interest" description="Disordered" evidence="1">
    <location>
        <begin position="1"/>
        <end position="48"/>
    </location>
</feature>
<reference evidence="3" key="1">
    <citation type="submission" date="2020-06" db="EMBL/GenBank/DDBJ databases">
        <title>A chromosome-scale genome assembly of Talaromyces rugulosus W13939.</title>
        <authorList>
            <person name="Wang B."/>
            <person name="Guo L."/>
            <person name="Ye K."/>
            <person name="Wang L."/>
        </authorList>
    </citation>
    <scope>NUCLEOTIDE SEQUENCE [LARGE SCALE GENOMIC DNA]</scope>
    <source>
        <strain evidence="3">W13939</strain>
    </source>
</reference>
<dbReference type="KEGG" id="trg:TRUGW13939_11712"/>
<name>A0A7H8REJ9_TALRU</name>
<proteinExistence type="predicted"/>
<protein>
    <submittedName>
        <fullName evidence="2">Uncharacterized protein</fullName>
    </submittedName>
</protein>
<dbReference type="Proteomes" id="UP000509510">
    <property type="component" value="Chromosome VI"/>
</dbReference>
<dbReference type="GeneID" id="55999189"/>